<dbReference type="InParanoid" id="J0WRG7"/>
<accession>J0WRG7</accession>
<gene>
    <name evidence="2" type="ORF">AURDEDRAFT_131114</name>
</gene>
<organism evidence="2 3">
    <name type="scientific">Auricularia subglabra (strain TFB-10046 / SS5)</name>
    <name type="common">White-rot fungus</name>
    <name type="synonym">Auricularia delicata (strain TFB10046)</name>
    <dbReference type="NCBI Taxonomy" id="717982"/>
    <lineage>
        <taxon>Eukaryota</taxon>
        <taxon>Fungi</taxon>
        <taxon>Dikarya</taxon>
        <taxon>Basidiomycota</taxon>
        <taxon>Agaricomycotina</taxon>
        <taxon>Agaricomycetes</taxon>
        <taxon>Auriculariales</taxon>
        <taxon>Auriculariaceae</taxon>
        <taxon>Auricularia</taxon>
    </lineage>
</organism>
<sequence>MTSSQTVSRPPVCTNRIRGSNKQGVRLERDGDTASPTLRFPSASASSSAILAAATALAEHVQRRAVSRDWSETGRETGGARRNGDGDLHEEGEARPLECRMHATRLSDPASQPRGVFWGETPKAAKRRTDGETDKVWRAQIELAN</sequence>
<feature type="region of interest" description="Disordered" evidence="1">
    <location>
        <begin position="1"/>
        <end position="45"/>
    </location>
</feature>
<dbReference type="EMBL" id="JH687938">
    <property type="protein sequence ID" value="EJD34542.1"/>
    <property type="molecule type" value="Genomic_DNA"/>
</dbReference>
<reference evidence="3" key="1">
    <citation type="journal article" date="2012" name="Science">
        <title>The Paleozoic origin of enzymatic lignin decomposition reconstructed from 31 fungal genomes.</title>
        <authorList>
            <person name="Floudas D."/>
            <person name="Binder M."/>
            <person name="Riley R."/>
            <person name="Barry K."/>
            <person name="Blanchette R.A."/>
            <person name="Henrissat B."/>
            <person name="Martinez A.T."/>
            <person name="Otillar R."/>
            <person name="Spatafora J.W."/>
            <person name="Yadav J.S."/>
            <person name="Aerts A."/>
            <person name="Benoit I."/>
            <person name="Boyd A."/>
            <person name="Carlson A."/>
            <person name="Copeland A."/>
            <person name="Coutinho P.M."/>
            <person name="de Vries R.P."/>
            <person name="Ferreira P."/>
            <person name="Findley K."/>
            <person name="Foster B."/>
            <person name="Gaskell J."/>
            <person name="Glotzer D."/>
            <person name="Gorecki P."/>
            <person name="Heitman J."/>
            <person name="Hesse C."/>
            <person name="Hori C."/>
            <person name="Igarashi K."/>
            <person name="Jurgens J.A."/>
            <person name="Kallen N."/>
            <person name="Kersten P."/>
            <person name="Kohler A."/>
            <person name="Kuees U."/>
            <person name="Kumar T.K.A."/>
            <person name="Kuo A."/>
            <person name="LaButti K."/>
            <person name="Larrondo L.F."/>
            <person name="Lindquist E."/>
            <person name="Ling A."/>
            <person name="Lombard V."/>
            <person name="Lucas S."/>
            <person name="Lundell T."/>
            <person name="Martin R."/>
            <person name="McLaughlin D.J."/>
            <person name="Morgenstern I."/>
            <person name="Morin E."/>
            <person name="Murat C."/>
            <person name="Nagy L.G."/>
            <person name="Nolan M."/>
            <person name="Ohm R.A."/>
            <person name="Patyshakuliyeva A."/>
            <person name="Rokas A."/>
            <person name="Ruiz-Duenas F.J."/>
            <person name="Sabat G."/>
            <person name="Salamov A."/>
            <person name="Samejima M."/>
            <person name="Schmutz J."/>
            <person name="Slot J.C."/>
            <person name="St John F."/>
            <person name="Stenlid J."/>
            <person name="Sun H."/>
            <person name="Sun S."/>
            <person name="Syed K."/>
            <person name="Tsang A."/>
            <person name="Wiebenga A."/>
            <person name="Young D."/>
            <person name="Pisabarro A."/>
            <person name="Eastwood D.C."/>
            <person name="Martin F."/>
            <person name="Cullen D."/>
            <person name="Grigoriev I.V."/>
            <person name="Hibbett D.S."/>
        </authorList>
    </citation>
    <scope>NUCLEOTIDE SEQUENCE [LARGE SCALE GENOMIC DNA]</scope>
    <source>
        <strain evidence="3">TFB10046</strain>
    </source>
</reference>
<protein>
    <submittedName>
        <fullName evidence="2">Uncharacterized protein</fullName>
    </submittedName>
</protein>
<feature type="region of interest" description="Disordered" evidence="1">
    <location>
        <begin position="61"/>
        <end position="133"/>
    </location>
</feature>
<evidence type="ECO:0000313" key="3">
    <source>
        <dbReference type="Proteomes" id="UP000006514"/>
    </source>
</evidence>
<dbReference type="Proteomes" id="UP000006514">
    <property type="component" value="Unassembled WGS sequence"/>
</dbReference>
<name>J0WRG7_AURST</name>
<keyword evidence="3" id="KW-1185">Reference proteome</keyword>
<feature type="compositionally biased region" description="Basic and acidic residues" evidence="1">
    <location>
        <begin position="61"/>
        <end position="101"/>
    </location>
</feature>
<dbReference type="AlphaFoldDB" id="J0WRG7"/>
<evidence type="ECO:0000313" key="2">
    <source>
        <dbReference type="EMBL" id="EJD34542.1"/>
    </source>
</evidence>
<dbReference type="KEGG" id="adl:AURDEDRAFT_131114"/>
<proteinExistence type="predicted"/>
<evidence type="ECO:0000256" key="1">
    <source>
        <dbReference type="SAM" id="MobiDB-lite"/>
    </source>
</evidence>